<reference evidence="1" key="1">
    <citation type="submission" date="2020-04" db="EMBL/GenBank/DDBJ databases">
        <authorList>
            <person name="Chiriac C."/>
            <person name="Salcher M."/>
            <person name="Ghai R."/>
            <person name="Kavagutti S V."/>
        </authorList>
    </citation>
    <scope>NUCLEOTIDE SEQUENCE</scope>
</reference>
<evidence type="ECO:0000313" key="1">
    <source>
        <dbReference type="EMBL" id="CAB4137266.1"/>
    </source>
</evidence>
<gene>
    <name evidence="1" type="ORF">UFOVP326_16</name>
</gene>
<name>A0A6J5LWD6_9CAUD</name>
<proteinExistence type="predicted"/>
<dbReference type="EMBL" id="LR796340">
    <property type="protein sequence ID" value="CAB4137266.1"/>
    <property type="molecule type" value="Genomic_DNA"/>
</dbReference>
<accession>A0A6J5LWD6</accession>
<protein>
    <submittedName>
        <fullName evidence="1">Uncharacterized protein</fullName>
    </submittedName>
</protein>
<sequence length="229" mass="25066">MKLSPRLLNAHLRHMGQDVSWQRAAACPCRDPHTGAARQGCPHCDGKGWFWGPGRRTRVALTGMRVAKEWERFGLYESGDVVVSIGSDSAAYAAGEKDRMLFLQSSEPVQHQGVHTGTEKLPFLPLDIERVFAVTDPAESGVLGMGALGGLVLGGELGAEILECAIRSVAPDGTITWTTPPPVGSLYTLIARRPVEYFLFKDLPQDRAHHGGLALPRRVALRRFDLFDR</sequence>
<organism evidence="1">
    <name type="scientific">uncultured Caudovirales phage</name>
    <dbReference type="NCBI Taxonomy" id="2100421"/>
    <lineage>
        <taxon>Viruses</taxon>
        <taxon>Duplodnaviria</taxon>
        <taxon>Heunggongvirae</taxon>
        <taxon>Uroviricota</taxon>
        <taxon>Caudoviricetes</taxon>
        <taxon>Peduoviridae</taxon>
        <taxon>Maltschvirus</taxon>
        <taxon>Maltschvirus maltsch</taxon>
    </lineage>
</organism>